<dbReference type="EMBL" id="VIGI01000015">
    <property type="protein sequence ID" value="KAB8291342.1"/>
    <property type="molecule type" value="Genomic_DNA"/>
</dbReference>
<sequence length="100" mass="11679">MNVNVLHAFLFDPSQLSYESENLTLRLHCQSNENNSKMSIKAWNSSRSYAVKSNPPPEYHNVHVKEGSNATRIQEWKNRRWCYQIHVKSMVFNLDGKKGI</sequence>
<proteinExistence type="predicted"/>
<accession>A0A5N6JRE7</accession>
<gene>
    <name evidence="1" type="ORF">EYC80_010024</name>
</gene>
<protein>
    <submittedName>
        <fullName evidence="1">Uncharacterized protein</fullName>
    </submittedName>
</protein>
<evidence type="ECO:0000313" key="2">
    <source>
        <dbReference type="Proteomes" id="UP000326757"/>
    </source>
</evidence>
<dbReference type="AlphaFoldDB" id="A0A5N6JRE7"/>
<name>A0A5N6JRE7_MONLA</name>
<dbReference type="Proteomes" id="UP000326757">
    <property type="component" value="Unassembled WGS sequence"/>
</dbReference>
<reference evidence="1 2" key="1">
    <citation type="submission" date="2019-06" db="EMBL/GenBank/DDBJ databases">
        <title>Genome Sequence of the Brown Rot Fungal Pathogen Monilinia laxa.</title>
        <authorList>
            <person name="De Miccolis Angelini R.M."/>
            <person name="Landi L."/>
            <person name="Abate D."/>
            <person name="Pollastro S."/>
            <person name="Romanazzi G."/>
            <person name="Faretra F."/>
        </authorList>
    </citation>
    <scope>NUCLEOTIDE SEQUENCE [LARGE SCALE GENOMIC DNA]</scope>
    <source>
        <strain evidence="1 2">Mlax316</strain>
    </source>
</reference>
<comment type="caution">
    <text evidence="1">The sequence shown here is derived from an EMBL/GenBank/DDBJ whole genome shotgun (WGS) entry which is preliminary data.</text>
</comment>
<keyword evidence="2" id="KW-1185">Reference proteome</keyword>
<organism evidence="1 2">
    <name type="scientific">Monilinia laxa</name>
    <name type="common">Brown rot fungus</name>
    <name type="synonym">Sclerotinia laxa</name>
    <dbReference type="NCBI Taxonomy" id="61186"/>
    <lineage>
        <taxon>Eukaryota</taxon>
        <taxon>Fungi</taxon>
        <taxon>Dikarya</taxon>
        <taxon>Ascomycota</taxon>
        <taxon>Pezizomycotina</taxon>
        <taxon>Leotiomycetes</taxon>
        <taxon>Helotiales</taxon>
        <taxon>Sclerotiniaceae</taxon>
        <taxon>Monilinia</taxon>
    </lineage>
</organism>
<evidence type="ECO:0000313" key="1">
    <source>
        <dbReference type="EMBL" id="KAB8291342.1"/>
    </source>
</evidence>